<evidence type="ECO:0000256" key="4">
    <source>
        <dbReference type="PIRSR" id="PIRSR617453-50"/>
    </source>
</evidence>
<dbReference type="PROSITE" id="PS50968">
    <property type="entry name" value="BIOTINYL_LIPOYL"/>
    <property type="match status" value="1"/>
</dbReference>
<dbReference type="InterPro" id="IPR011053">
    <property type="entry name" value="Single_hybrid_motif"/>
</dbReference>
<dbReference type="CDD" id="cd06848">
    <property type="entry name" value="GCS_H"/>
    <property type="match status" value="1"/>
</dbReference>
<keyword evidence="5" id="KW-0496">Mitochondrion</keyword>
<dbReference type="EMBL" id="RYZI01000122">
    <property type="protein sequence ID" value="RWA10223.1"/>
    <property type="molecule type" value="Genomic_DNA"/>
</dbReference>
<dbReference type="Proteomes" id="UP000286045">
    <property type="component" value="Unassembled WGS sequence"/>
</dbReference>
<evidence type="ECO:0000256" key="3">
    <source>
        <dbReference type="ARBA" id="ARBA00022946"/>
    </source>
</evidence>
<feature type="region of interest" description="Disordered" evidence="6">
    <location>
        <begin position="1"/>
        <end position="20"/>
    </location>
</feature>
<dbReference type="InterPro" id="IPR002930">
    <property type="entry name" value="GCV_H"/>
</dbReference>
<dbReference type="InterPro" id="IPR017453">
    <property type="entry name" value="GCV_H_sub"/>
</dbReference>
<dbReference type="NCBIfam" id="NF002270">
    <property type="entry name" value="PRK01202.1"/>
    <property type="match status" value="1"/>
</dbReference>
<comment type="caution">
    <text evidence="8">The sequence shown here is derived from an EMBL/GenBank/DDBJ whole genome shotgun (WGS) entry which is preliminary data.</text>
</comment>
<keyword evidence="9" id="KW-1185">Reference proteome</keyword>
<feature type="domain" description="Lipoyl-binding" evidence="7">
    <location>
        <begin position="39"/>
        <end position="125"/>
    </location>
</feature>
<dbReference type="InterPro" id="IPR003016">
    <property type="entry name" value="2-oxoA_DH_lipoyl-BS"/>
</dbReference>
<dbReference type="STRING" id="363999.A0A439D753"/>
<sequence>MPTGSSTLDAASSLPGSSGDIRKYTKDHEWVDLNADQTAGVIGISEYAAEELGDVVYVELPEVGKELVAGDTLGAVESVKSAADINSPIACSVTASNVVLEEKPGTINQVPEDDSHGGGWIAKITVSEQGRKDFAALMDPEEYKAFTGSEEH</sequence>
<keyword evidence="2 4" id="KW-0450">Lipoyl</keyword>
<dbReference type="SUPFAM" id="SSF51230">
    <property type="entry name" value="Single hybrid motif"/>
    <property type="match status" value="1"/>
</dbReference>
<accession>A0A439D753</accession>
<dbReference type="PANTHER" id="PTHR11715:SF3">
    <property type="entry name" value="GLYCINE CLEAVAGE SYSTEM H PROTEIN-RELATED"/>
    <property type="match status" value="1"/>
</dbReference>
<protein>
    <recommendedName>
        <fullName evidence="5">Glycine cleavage system H protein</fullName>
    </recommendedName>
</protein>
<dbReference type="InterPro" id="IPR033753">
    <property type="entry name" value="GCV_H/Fam206"/>
</dbReference>
<dbReference type="PROSITE" id="PS00189">
    <property type="entry name" value="LIPOYL"/>
    <property type="match status" value="1"/>
</dbReference>
<comment type="similarity">
    <text evidence="1 5">Belongs to the GcvH family.</text>
</comment>
<feature type="modified residue" description="N6-lipoyllysine" evidence="4">
    <location>
        <position position="80"/>
    </location>
</feature>
<comment type="subunit">
    <text evidence="5">The glycine cleavage system is composed of four proteins: P, T, L and H.</text>
</comment>
<dbReference type="PANTHER" id="PTHR11715">
    <property type="entry name" value="GLYCINE CLEAVAGE SYSTEM H PROTEIN"/>
    <property type="match status" value="1"/>
</dbReference>
<keyword evidence="3 5" id="KW-0809">Transit peptide</keyword>
<name>A0A439D753_9PEZI</name>
<comment type="subcellular location">
    <subcellularLocation>
        <location evidence="5">Mitochondrion</location>
    </subcellularLocation>
</comment>
<evidence type="ECO:0000313" key="8">
    <source>
        <dbReference type="EMBL" id="RWA10223.1"/>
    </source>
</evidence>
<evidence type="ECO:0000256" key="5">
    <source>
        <dbReference type="RuleBase" id="RU364055"/>
    </source>
</evidence>
<dbReference type="GO" id="GO:0005739">
    <property type="term" value="C:mitochondrion"/>
    <property type="evidence" value="ECO:0007669"/>
    <property type="project" value="UniProtKB-SubCell"/>
</dbReference>
<organism evidence="8 9">
    <name type="scientific">Xylaria grammica</name>
    <dbReference type="NCBI Taxonomy" id="363999"/>
    <lineage>
        <taxon>Eukaryota</taxon>
        <taxon>Fungi</taxon>
        <taxon>Dikarya</taxon>
        <taxon>Ascomycota</taxon>
        <taxon>Pezizomycotina</taxon>
        <taxon>Sordariomycetes</taxon>
        <taxon>Xylariomycetidae</taxon>
        <taxon>Xylariales</taxon>
        <taxon>Xylariaceae</taxon>
        <taxon>Xylaria</taxon>
    </lineage>
</organism>
<dbReference type="NCBIfam" id="TIGR00527">
    <property type="entry name" value="gcvH"/>
    <property type="match status" value="1"/>
</dbReference>
<proteinExistence type="inferred from homology"/>
<comment type="function">
    <text evidence="5">The H protein shuttles the methylamine group of glycine from the P protein to the T protein.</text>
</comment>
<comment type="cofactor">
    <cofactor evidence="5">
        <name>(R)-lipoate</name>
        <dbReference type="ChEBI" id="CHEBI:83088"/>
    </cofactor>
    <text evidence="5">Binds 1 lipoyl cofactor covalently.</text>
</comment>
<feature type="compositionally biased region" description="Polar residues" evidence="6">
    <location>
        <begin position="1"/>
        <end position="16"/>
    </location>
</feature>
<dbReference type="HAMAP" id="MF_00272">
    <property type="entry name" value="GcvH"/>
    <property type="match status" value="1"/>
</dbReference>
<dbReference type="Pfam" id="PF01597">
    <property type="entry name" value="GCV_H"/>
    <property type="match status" value="1"/>
</dbReference>
<dbReference type="Gene3D" id="2.40.50.100">
    <property type="match status" value="1"/>
</dbReference>
<reference evidence="8 9" key="1">
    <citation type="submission" date="2018-12" db="EMBL/GenBank/DDBJ databases">
        <title>Draft genome sequence of Xylaria grammica IHI A82.</title>
        <authorList>
            <person name="Buettner E."/>
            <person name="Kellner H."/>
        </authorList>
    </citation>
    <scope>NUCLEOTIDE SEQUENCE [LARGE SCALE GENOMIC DNA]</scope>
    <source>
        <strain evidence="8 9">IHI A82</strain>
    </source>
</reference>
<evidence type="ECO:0000259" key="7">
    <source>
        <dbReference type="PROSITE" id="PS50968"/>
    </source>
</evidence>
<evidence type="ECO:0000256" key="6">
    <source>
        <dbReference type="SAM" id="MobiDB-lite"/>
    </source>
</evidence>
<dbReference type="AlphaFoldDB" id="A0A439D753"/>
<evidence type="ECO:0000313" key="9">
    <source>
        <dbReference type="Proteomes" id="UP000286045"/>
    </source>
</evidence>
<dbReference type="GO" id="GO:0005960">
    <property type="term" value="C:glycine cleavage complex"/>
    <property type="evidence" value="ECO:0007669"/>
    <property type="project" value="UniProtKB-UniRule"/>
</dbReference>
<dbReference type="GO" id="GO:0009249">
    <property type="term" value="P:protein lipoylation"/>
    <property type="evidence" value="ECO:0007669"/>
    <property type="project" value="TreeGrafter"/>
</dbReference>
<dbReference type="GO" id="GO:0019464">
    <property type="term" value="P:glycine decarboxylation via glycine cleavage system"/>
    <property type="evidence" value="ECO:0007669"/>
    <property type="project" value="UniProtKB-UniRule"/>
</dbReference>
<evidence type="ECO:0000256" key="1">
    <source>
        <dbReference type="ARBA" id="ARBA00009249"/>
    </source>
</evidence>
<gene>
    <name evidence="8" type="ORF">EKO27_g4878</name>
</gene>
<evidence type="ECO:0000256" key="2">
    <source>
        <dbReference type="ARBA" id="ARBA00022823"/>
    </source>
</evidence>
<dbReference type="InterPro" id="IPR000089">
    <property type="entry name" value="Biotin_lipoyl"/>
</dbReference>